<name>A0A0C9ZMD4_9AGAM</name>
<dbReference type="AlphaFoldDB" id="A0A0C9ZMD4"/>
<accession>A0A0C9ZMD4</accession>
<reference evidence="1 2" key="1">
    <citation type="submission" date="2014-04" db="EMBL/GenBank/DDBJ databases">
        <authorList>
            <consortium name="DOE Joint Genome Institute"/>
            <person name="Kuo A."/>
            <person name="Kohler A."/>
            <person name="Costa M.D."/>
            <person name="Nagy L.G."/>
            <person name="Floudas D."/>
            <person name="Copeland A."/>
            <person name="Barry K.W."/>
            <person name="Cichocki N."/>
            <person name="Veneault-Fourrey C."/>
            <person name="LaButti K."/>
            <person name="Lindquist E.A."/>
            <person name="Lipzen A."/>
            <person name="Lundell T."/>
            <person name="Morin E."/>
            <person name="Murat C."/>
            <person name="Sun H."/>
            <person name="Tunlid A."/>
            <person name="Henrissat B."/>
            <person name="Grigoriev I.V."/>
            <person name="Hibbett D.S."/>
            <person name="Martin F."/>
            <person name="Nordberg H.P."/>
            <person name="Cantor M.N."/>
            <person name="Hua S.X."/>
        </authorList>
    </citation>
    <scope>NUCLEOTIDE SEQUENCE [LARGE SCALE GENOMIC DNA]</scope>
    <source>
        <strain evidence="1 2">441</strain>
    </source>
</reference>
<protein>
    <submittedName>
        <fullName evidence="1">Uncharacterized protein</fullName>
    </submittedName>
</protein>
<sequence>MRRPLVAFTELSACQSPGVSARIRRLHPCPLDPKQYSELARTVCRRIIRSV</sequence>
<dbReference type="Proteomes" id="UP000054018">
    <property type="component" value="Unassembled WGS sequence"/>
</dbReference>
<evidence type="ECO:0000313" key="1">
    <source>
        <dbReference type="EMBL" id="KIK20978.1"/>
    </source>
</evidence>
<reference evidence="2" key="2">
    <citation type="submission" date="2015-01" db="EMBL/GenBank/DDBJ databases">
        <title>Evolutionary Origins and Diversification of the Mycorrhizal Mutualists.</title>
        <authorList>
            <consortium name="DOE Joint Genome Institute"/>
            <consortium name="Mycorrhizal Genomics Consortium"/>
            <person name="Kohler A."/>
            <person name="Kuo A."/>
            <person name="Nagy L.G."/>
            <person name="Floudas D."/>
            <person name="Copeland A."/>
            <person name="Barry K.W."/>
            <person name="Cichocki N."/>
            <person name="Veneault-Fourrey C."/>
            <person name="LaButti K."/>
            <person name="Lindquist E.A."/>
            <person name="Lipzen A."/>
            <person name="Lundell T."/>
            <person name="Morin E."/>
            <person name="Murat C."/>
            <person name="Riley R."/>
            <person name="Ohm R."/>
            <person name="Sun H."/>
            <person name="Tunlid A."/>
            <person name="Henrissat B."/>
            <person name="Grigoriev I.V."/>
            <person name="Hibbett D.S."/>
            <person name="Martin F."/>
        </authorList>
    </citation>
    <scope>NUCLEOTIDE SEQUENCE [LARGE SCALE GENOMIC DNA]</scope>
    <source>
        <strain evidence="2">441</strain>
    </source>
</reference>
<dbReference type="EMBL" id="KN833757">
    <property type="protein sequence ID" value="KIK20978.1"/>
    <property type="molecule type" value="Genomic_DNA"/>
</dbReference>
<organism evidence="1 2">
    <name type="scientific">Pisolithus microcarpus 441</name>
    <dbReference type="NCBI Taxonomy" id="765257"/>
    <lineage>
        <taxon>Eukaryota</taxon>
        <taxon>Fungi</taxon>
        <taxon>Dikarya</taxon>
        <taxon>Basidiomycota</taxon>
        <taxon>Agaricomycotina</taxon>
        <taxon>Agaricomycetes</taxon>
        <taxon>Agaricomycetidae</taxon>
        <taxon>Boletales</taxon>
        <taxon>Sclerodermatineae</taxon>
        <taxon>Pisolithaceae</taxon>
        <taxon>Pisolithus</taxon>
    </lineage>
</organism>
<keyword evidence="2" id="KW-1185">Reference proteome</keyword>
<proteinExistence type="predicted"/>
<dbReference type="HOGENOM" id="CLU_3107325_0_0_1"/>
<evidence type="ECO:0000313" key="2">
    <source>
        <dbReference type="Proteomes" id="UP000054018"/>
    </source>
</evidence>
<gene>
    <name evidence="1" type="ORF">PISMIDRAFT_681799</name>
</gene>